<protein>
    <submittedName>
        <fullName evidence="1">Uncharacterized protein</fullName>
    </submittedName>
</protein>
<name>A0AA44RJ99_CITBR</name>
<reference evidence="1 2" key="1">
    <citation type="submission" date="2017-01" db="EMBL/GenBank/DDBJ databases">
        <title>First report of the plasmid-mediated mcr-1 gene in Citrobacter freudii.</title>
        <authorList>
            <person name="Liu J."/>
            <person name="Yang Y."/>
            <person name="Li Y."/>
            <person name="Liu D."/>
            <person name="Tuo H."/>
            <person name="Davis M."/>
            <person name="Zhang A."/>
        </authorList>
    </citation>
    <scope>NUCLEOTIDE SEQUENCE [LARGE SCALE GENOMIC DNA]</scope>
    <source>
        <strain evidence="1 2">SCC4</strain>
    </source>
</reference>
<dbReference type="AlphaFoldDB" id="A0AA44RJ99"/>
<evidence type="ECO:0000313" key="1">
    <source>
        <dbReference type="EMBL" id="OLY71078.1"/>
    </source>
</evidence>
<dbReference type="Proteomes" id="UP000185597">
    <property type="component" value="Unassembled WGS sequence"/>
</dbReference>
<sequence length="134" mass="15167">MLPSDITMVESAILNVEFNQTMLTPGEGTIKVTYGALDFEVGGGVLTENPSMQSIKVSASPIAQGFRKDVEKPDFSLKIDIRMIFSYPKDEIVDEDFLKDHTWYFSSLMRVYFKFYAEDILKNTTLDGIKFACN</sequence>
<evidence type="ECO:0000313" key="2">
    <source>
        <dbReference type="Proteomes" id="UP000185597"/>
    </source>
</evidence>
<accession>A0AA44RJ99</accession>
<dbReference type="EMBL" id="MTCP01000001">
    <property type="protein sequence ID" value="OLY71078.1"/>
    <property type="molecule type" value="Genomic_DNA"/>
</dbReference>
<dbReference type="RefSeq" id="WP_075847193.1">
    <property type="nucleotide sequence ID" value="NZ_MTCP01000001.1"/>
</dbReference>
<organism evidence="1 2">
    <name type="scientific">Citrobacter braakii</name>
    <dbReference type="NCBI Taxonomy" id="57706"/>
    <lineage>
        <taxon>Bacteria</taxon>
        <taxon>Pseudomonadati</taxon>
        <taxon>Pseudomonadota</taxon>
        <taxon>Gammaproteobacteria</taxon>
        <taxon>Enterobacterales</taxon>
        <taxon>Enterobacteriaceae</taxon>
        <taxon>Citrobacter</taxon>
        <taxon>Citrobacter freundii complex</taxon>
    </lineage>
</organism>
<proteinExistence type="predicted"/>
<comment type="caution">
    <text evidence="1">The sequence shown here is derived from an EMBL/GenBank/DDBJ whole genome shotgun (WGS) entry which is preliminary data.</text>
</comment>
<gene>
    <name evidence="1" type="ORF">BWD41_05360</name>
</gene>